<name>A0A2X0SM73_9PROT</name>
<proteinExistence type="predicted"/>
<evidence type="ECO:0000313" key="2">
    <source>
        <dbReference type="EMBL" id="SPS06005.1"/>
    </source>
</evidence>
<dbReference type="AlphaFoldDB" id="A0A2X0SM73"/>
<keyword evidence="1" id="KW-0472">Membrane</keyword>
<organism evidence="2">
    <name type="scientific">Candidatus Nitrotoga fabula</name>
    <dbReference type="NCBI Taxonomy" id="2182327"/>
    <lineage>
        <taxon>Bacteria</taxon>
        <taxon>Pseudomonadati</taxon>
        <taxon>Pseudomonadota</taxon>
        <taxon>Betaproteobacteria</taxon>
        <taxon>Nitrosomonadales</taxon>
        <taxon>Gallionellaceae</taxon>
        <taxon>Candidatus Nitrotoga</taxon>
    </lineage>
</organism>
<protein>
    <submittedName>
        <fullName evidence="2">Uncharacterized protein</fullName>
    </submittedName>
</protein>
<sequence length="38" mass="4278">MTPANNTAMILLLIIADILLEPVDFGFLDIIVFLQEFI</sequence>
<reference evidence="2" key="1">
    <citation type="submission" date="2018-05" db="EMBL/GenBank/DDBJ databases">
        <authorList>
            <person name="Lanie J.A."/>
            <person name="Ng W.-L."/>
            <person name="Kazmierczak K.M."/>
            <person name="Andrzejewski T.M."/>
            <person name="Davidsen T.M."/>
            <person name="Wayne K.J."/>
            <person name="Tettelin H."/>
            <person name="Glass J.I."/>
            <person name="Rusch D."/>
            <person name="Podicherti R."/>
            <person name="Tsui H.-C.T."/>
            <person name="Winkler M.E."/>
        </authorList>
    </citation>
    <scope>NUCLEOTIDE SEQUENCE</scope>
    <source>
        <strain evidence="2">KNB</strain>
    </source>
</reference>
<keyword evidence="1" id="KW-0812">Transmembrane</keyword>
<gene>
    <name evidence="2" type="ORF">NITFAB_1595</name>
</gene>
<evidence type="ECO:0000256" key="1">
    <source>
        <dbReference type="SAM" id="Phobius"/>
    </source>
</evidence>
<accession>A0A2X0SM73</accession>
<keyword evidence="1" id="KW-1133">Transmembrane helix</keyword>
<feature type="transmembrane region" description="Helical" evidence="1">
    <location>
        <begin position="6"/>
        <end position="34"/>
    </location>
</feature>
<dbReference type="EMBL" id="LS423452">
    <property type="protein sequence ID" value="SPS06005.1"/>
    <property type="molecule type" value="Genomic_DNA"/>
</dbReference>